<sequence length="129" mass="14725">MRDWILIFRVFVLGNNALSDVDVDVFSVTVARSLDLPRSQLALFVQTTGSQTHVVFQGFVTLLHVDVFRTAGYISTKKTHQRRSQDRRWISTLAAVRMHRSIWPHVSNFFVDTAATINETALHLRPLCS</sequence>
<organism evidence="2 3">
    <name type="scientific">Suillus fuscotomentosus</name>
    <dbReference type="NCBI Taxonomy" id="1912939"/>
    <lineage>
        <taxon>Eukaryota</taxon>
        <taxon>Fungi</taxon>
        <taxon>Dikarya</taxon>
        <taxon>Basidiomycota</taxon>
        <taxon>Agaricomycotina</taxon>
        <taxon>Agaricomycetes</taxon>
        <taxon>Agaricomycetidae</taxon>
        <taxon>Boletales</taxon>
        <taxon>Suillineae</taxon>
        <taxon>Suillaceae</taxon>
        <taxon>Suillus</taxon>
    </lineage>
</organism>
<dbReference type="Proteomes" id="UP001195769">
    <property type="component" value="Unassembled WGS sequence"/>
</dbReference>
<protein>
    <recommendedName>
        <fullName evidence="4">Secreted protein</fullName>
    </recommendedName>
</protein>
<proteinExistence type="predicted"/>
<evidence type="ECO:0000313" key="2">
    <source>
        <dbReference type="EMBL" id="KAG1895191.1"/>
    </source>
</evidence>
<dbReference type="RefSeq" id="XP_041220767.1">
    <property type="nucleotide sequence ID" value="XM_041372751.1"/>
</dbReference>
<evidence type="ECO:0008006" key="4">
    <source>
        <dbReference type="Google" id="ProtNLM"/>
    </source>
</evidence>
<keyword evidence="1" id="KW-0732">Signal</keyword>
<accession>A0AAD4DW22</accession>
<keyword evidence="3" id="KW-1185">Reference proteome</keyword>
<dbReference type="AlphaFoldDB" id="A0AAD4DW22"/>
<dbReference type="GeneID" id="64667049"/>
<evidence type="ECO:0000313" key="3">
    <source>
        <dbReference type="Proteomes" id="UP001195769"/>
    </source>
</evidence>
<feature type="signal peptide" evidence="1">
    <location>
        <begin position="1"/>
        <end position="19"/>
    </location>
</feature>
<reference evidence="2" key="1">
    <citation type="journal article" date="2020" name="New Phytol.">
        <title>Comparative genomics reveals dynamic genome evolution in host specialist ectomycorrhizal fungi.</title>
        <authorList>
            <person name="Lofgren L.A."/>
            <person name="Nguyen N.H."/>
            <person name="Vilgalys R."/>
            <person name="Ruytinx J."/>
            <person name="Liao H.L."/>
            <person name="Branco S."/>
            <person name="Kuo A."/>
            <person name="LaButti K."/>
            <person name="Lipzen A."/>
            <person name="Andreopoulos W."/>
            <person name="Pangilinan J."/>
            <person name="Riley R."/>
            <person name="Hundley H."/>
            <person name="Na H."/>
            <person name="Barry K."/>
            <person name="Grigoriev I.V."/>
            <person name="Stajich J.E."/>
            <person name="Kennedy P.G."/>
        </authorList>
    </citation>
    <scope>NUCLEOTIDE SEQUENCE</scope>
    <source>
        <strain evidence="2">FC203</strain>
    </source>
</reference>
<name>A0AAD4DW22_9AGAM</name>
<gene>
    <name evidence="2" type="ORF">F5891DRAFT_675098</name>
</gene>
<comment type="caution">
    <text evidence="2">The sequence shown here is derived from an EMBL/GenBank/DDBJ whole genome shotgun (WGS) entry which is preliminary data.</text>
</comment>
<feature type="chain" id="PRO_5042135082" description="Secreted protein" evidence="1">
    <location>
        <begin position="20"/>
        <end position="129"/>
    </location>
</feature>
<dbReference type="EMBL" id="JABBWK010000069">
    <property type="protein sequence ID" value="KAG1895191.1"/>
    <property type="molecule type" value="Genomic_DNA"/>
</dbReference>
<evidence type="ECO:0000256" key="1">
    <source>
        <dbReference type="SAM" id="SignalP"/>
    </source>
</evidence>